<gene>
    <name evidence="2" type="ORF">UFOPK1740_00084</name>
</gene>
<dbReference type="AlphaFoldDB" id="A0A6J6E1V3"/>
<dbReference type="InterPro" id="IPR012674">
    <property type="entry name" value="Calycin"/>
</dbReference>
<dbReference type="InterPro" id="IPR014878">
    <property type="entry name" value="THAP4-like_heme-bd"/>
</dbReference>
<dbReference type="Pfam" id="PF08768">
    <property type="entry name" value="THAP4_heme-bd"/>
    <property type="match status" value="1"/>
</dbReference>
<dbReference type="SUPFAM" id="SSF50814">
    <property type="entry name" value="Lipocalins"/>
    <property type="match status" value="1"/>
</dbReference>
<dbReference type="InterPro" id="IPR045165">
    <property type="entry name" value="Nitrobindin"/>
</dbReference>
<feature type="domain" description="THAP4-like heme-binding" evidence="1">
    <location>
        <begin position="13"/>
        <end position="171"/>
    </location>
</feature>
<evidence type="ECO:0000313" key="2">
    <source>
        <dbReference type="EMBL" id="CAB4569259.1"/>
    </source>
</evidence>
<evidence type="ECO:0000259" key="1">
    <source>
        <dbReference type="Pfam" id="PF08768"/>
    </source>
</evidence>
<protein>
    <submittedName>
        <fullName evidence="2">Unannotated protein</fullName>
    </submittedName>
</protein>
<organism evidence="2">
    <name type="scientific">freshwater metagenome</name>
    <dbReference type="NCBI Taxonomy" id="449393"/>
    <lineage>
        <taxon>unclassified sequences</taxon>
        <taxon>metagenomes</taxon>
        <taxon>ecological metagenomes</taxon>
    </lineage>
</organism>
<dbReference type="PANTHER" id="PTHR15854:SF4">
    <property type="entry name" value="PEROXYNITRITE ISOMERASE THAP4"/>
    <property type="match status" value="1"/>
</dbReference>
<dbReference type="EMBL" id="CAEZTU010000002">
    <property type="protein sequence ID" value="CAB4569259.1"/>
    <property type="molecule type" value="Genomic_DNA"/>
</dbReference>
<sequence length="201" mass="22418">MSKLPSQLPPEIVRISWLLGHWEGVGQGQYPNSKNFSFIQQIEFKNNGDSHLEYESKSWELNPDGFAGQSLHLEKGFWRPGEGSTVEAVISHVTGISEIWTGINEVLTIEEAKITSARARLATQWVGRVPSAKPVDAGDRLYGLMNGELMWTYDMAAVGQEMQNHLWARLKPLSESEILETKKTGKPVNKHVVPNVPGAKK</sequence>
<dbReference type="PANTHER" id="PTHR15854">
    <property type="entry name" value="THAP4 PROTEIN"/>
    <property type="match status" value="1"/>
</dbReference>
<dbReference type="Gene3D" id="2.40.128.20">
    <property type="match status" value="1"/>
</dbReference>
<name>A0A6J6E1V3_9ZZZZ</name>
<proteinExistence type="inferred from homology"/>
<dbReference type="InterPro" id="IPR022939">
    <property type="entry name" value="Nb(III)_bact/plant"/>
</dbReference>
<dbReference type="CDD" id="cd07828">
    <property type="entry name" value="lipocalin_heme-bd-THAP4-like"/>
    <property type="match status" value="1"/>
</dbReference>
<accession>A0A6J6E1V3</accession>
<reference evidence="2" key="1">
    <citation type="submission" date="2020-05" db="EMBL/GenBank/DDBJ databases">
        <authorList>
            <person name="Chiriac C."/>
            <person name="Salcher M."/>
            <person name="Ghai R."/>
            <person name="Kavagutti S V."/>
        </authorList>
    </citation>
    <scope>NUCLEOTIDE SEQUENCE</scope>
</reference>
<dbReference type="HAMAP" id="MF_01297">
    <property type="entry name" value="nitrobindin"/>
    <property type="match status" value="1"/>
</dbReference>